<name>A0A975GLY0_9BACT</name>
<dbReference type="AlphaFoldDB" id="A0A975GLY0"/>
<reference evidence="1" key="1">
    <citation type="journal article" date="2021" name="Microb. Physiol.">
        <title>Proteogenomic Insights into the Physiology of Marine, Sulfate-Reducing, Filamentous Desulfonema limicola and Desulfonema magnum.</title>
        <authorList>
            <person name="Schnaars V."/>
            <person name="Wohlbrand L."/>
            <person name="Scheve S."/>
            <person name="Hinrichs C."/>
            <person name="Reinhardt R."/>
            <person name="Rabus R."/>
        </authorList>
    </citation>
    <scope>NUCLEOTIDE SEQUENCE</scope>
    <source>
        <strain evidence="1">4be13</strain>
    </source>
</reference>
<evidence type="ECO:0000313" key="2">
    <source>
        <dbReference type="Proteomes" id="UP000663722"/>
    </source>
</evidence>
<sequence>MLDVGCRVSGVKKNCKIFIACCERQVVAVYMKKVLGVKC</sequence>
<dbReference type="EMBL" id="CP061800">
    <property type="protein sequence ID" value="QTA85273.1"/>
    <property type="molecule type" value="Genomic_DNA"/>
</dbReference>
<dbReference type="KEGG" id="dmm:dnm_012780"/>
<accession>A0A975GLY0</accession>
<proteinExistence type="predicted"/>
<dbReference type="Proteomes" id="UP000663722">
    <property type="component" value="Chromosome"/>
</dbReference>
<organism evidence="1 2">
    <name type="scientific">Desulfonema magnum</name>
    <dbReference type="NCBI Taxonomy" id="45655"/>
    <lineage>
        <taxon>Bacteria</taxon>
        <taxon>Pseudomonadati</taxon>
        <taxon>Thermodesulfobacteriota</taxon>
        <taxon>Desulfobacteria</taxon>
        <taxon>Desulfobacterales</taxon>
        <taxon>Desulfococcaceae</taxon>
        <taxon>Desulfonema</taxon>
    </lineage>
</organism>
<gene>
    <name evidence="1" type="ORF">dnm_012780</name>
</gene>
<protein>
    <submittedName>
        <fullName evidence="1">Uncharacterized protein</fullName>
    </submittedName>
</protein>
<keyword evidence="2" id="KW-1185">Reference proteome</keyword>
<evidence type="ECO:0000313" key="1">
    <source>
        <dbReference type="EMBL" id="QTA85273.1"/>
    </source>
</evidence>